<proteinExistence type="predicted"/>
<name>A0AAD9VL66_9HYME</name>
<organism evidence="2 3">
    <name type="scientific">Odynerus spinipes</name>
    <dbReference type="NCBI Taxonomy" id="1348599"/>
    <lineage>
        <taxon>Eukaryota</taxon>
        <taxon>Metazoa</taxon>
        <taxon>Ecdysozoa</taxon>
        <taxon>Arthropoda</taxon>
        <taxon>Hexapoda</taxon>
        <taxon>Insecta</taxon>
        <taxon>Pterygota</taxon>
        <taxon>Neoptera</taxon>
        <taxon>Endopterygota</taxon>
        <taxon>Hymenoptera</taxon>
        <taxon>Apocrita</taxon>
        <taxon>Aculeata</taxon>
        <taxon>Vespoidea</taxon>
        <taxon>Vespidae</taxon>
        <taxon>Eumeninae</taxon>
        <taxon>Odynerus</taxon>
    </lineage>
</organism>
<sequence length="269" mass="31914">MGLTRDDPASSGQRRVEHQVEVDKYRSITTNEREKLEKLREEIVKTKKEAERRERLLMSELEQARTNNRGDPTPIRDVNIENRDSGLSRYSPSIEQNNIHILEGLANNLKVAQIDVKIPYFANEDVKLKNKWANRRYQYGGRSMVEYFQEQLREARYFDSPLMEYEVNYLILQQYPMRIREALAVINYESTDVILQALGQVGDFQEERYNNSDRRKNNRTENTTVNHVSLYRDRMATLTRNDDRTRLRWGGAPYDNRYAQQRVNDKIQS</sequence>
<dbReference type="EMBL" id="JAIFRP010001058">
    <property type="protein sequence ID" value="KAK2577865.1"/>
    <property type="molecule type" value="Genomic_DNA"/>
</dbReference>
<accession>A0AAD9VL66</accession>
<evidence type="ECO:0000313" key="3">
    <source>
        <dbReference type="Proteomes" id="UP001258017"/>
    </source>
</evidence>
<protein>
    <submittedName>
        <fullName evidence="2">Uncharacterized protein</fullName>
    </submittedName>
</protein>
<feature type="non-terminal residue" evidence="2">
    <location>
        <position position="1"/>
    </location>
</feature>
<reference evidence="2" key="1">
    <citation type="submission" date="2021-08" db="EMBL/GenBank/DDBJ databases">
        <authorList>
            <person name="Misof B."/>
            <person name="Oliver O."/>
            <person name="Podsiadlowski L."/>
            <person name="Donath A."/>
            <person name="Peters R."/>
            <person name="Mayer C."/>
            <person name="Rust J."/>
            <person name="Gunkel S."/>
            <person name="Lesny P."/>
            <person name="Martin S."/>
            <person name="Oeyen J.P."/>
            <person name="Petersen M."/>
            <person name="Panagiotis P."/>
            <person name="Wilbrandt J."/>
            <person name="Tanja T."/>
        </authorList>
    </citation>
    <scope>NUCLEOTIDE SEQUENCE</scope>
    <source>
        <strain evidence="2">GBR_01_08_01A</strain>
        <tissue evidence="2">Thorax + abdomen</tissue>
    </source>
</reference>
<dbReference type="AlphaFoldDB" id="A0AAD9VL66"/>
<reference evidence="2" key="2">
    <citation type="journal article" date="2023" name="Commun. Biol.">
        <title>Intrasexual cuticular hydrocarbon dimorphism in a wasp sheds light on hydrocarbon biosynthesis genes in Hymenoptera.</title>
        <authorList>
            <person name="Moris V.C."/>
            <person name="Podsiadlowski L."/>
            <person name="Martin S."/>
            <person name="Oeyen J.P."/>
            <person name="Donath A."/>
            <person name="Petersen M."/>
            <person name="Wilbrandt J."/>
            <person name="Misof B."/>
            <person name="Liedtke D."/>
            <person name="Thamm M."/>
            <person name="Scheiner R."/>
            <person name="Schmitt T."/>
            <person name="Niehuis O."/>
        </authorList>
    </citation>
    <scope>NUCLEOTIDE SEQUENCE</scope>
    <source>
        <strain evidence="2">GBR_01_08_01A</strain>
    </source>
</reference>
<feature type="coiled-coil region" evidence="1">
    <location>
        <begin position="22"/>
        <end position="67"/>
    </location>
</feature>
<keyword evidence="1" id="KW-0175">Coiled coil</keyword>
<evidence type="ECO:0000256" key="1">
    <source>
        <dbReference type="SAM" id="Coils"/>
    </source>
</evidence>
<comment type="caution">
    <text evidence="2">The sequence shown here is derived from an EMBL/GenBank/DDBJ whole genome shotgun (WGS) entry which is preliminary data.</text>
</comment>
<gene>
    <name evidence="2" type="ORF">KPH14_012743</name>
</gene>
<keyword evidence="3" id="KW-1185">Reference proteome</keyword>
<evidence type="ECO:0000313" key="2">
    <source>
        <dbReference type="EMBL" id="KAK2577865.1"/>
    </source>
</evidence>
<dbReference type="Proteomes" id="UP001258017">
    <property type="component" value="Unassembled WGS sequence"/>
</dbReference>